<comment type="subunit">
    <text evidence="3">The basal body constitutes a major portion of the flagellar organelle and consists of four rings (L,P,S, and M) mounted on a central rod. The rod consists of about 26 subunits of FlgG in the distal portion, and FlgB, FlgC and FlgF are thought to build up the proximal portion of the rod with about 6 subunits each.</text>
</comment>
<feature type="domain" description="Flagellar basal-body/hook protein C-terminal" evidence="7">
    <location>
        <begin position="215"/>
        <end position="260"/>
    </location>
</feature>
<feature type="domain" description="Flagellar basal body rod protein N-terminal" evidence="6">
    <location>
        <begin position="7"/>
        <end position="35"/>
    </location>
</feature>
<keyword evidence="9" id="KW-0966">Cell projection</keyword>
<comment type="similarity">
    <text evidence="1 5">Belongs to the flagella basal body rod proteins family.</text>
</comment>
<evidence type="ECO:0000256" key="1">
    <source>
        <dbReference type="ARBA" id="ARBA00009677"/>
    </source>
</evidence>
<reference evidence="10" key="1">
    <citation type="submission" date="2015-07" db="EMBL/GenBank/DDBJ databases">
        <title>Complete genome sequence and phylogenetic analysis of Limnochorda pilosa.</title>
        <authorList>
            <person name="Watanabe M."/>
            <person name="Kojima H."/>
            <person name="Fukui M."/>
        </authorList>
    </citation>
    <scope>NUCLEOTIDE SEQUENCE [LARGE SCALE GENOMIC DNA]</scope>
    <source>
        <strain evidence="10">HC45</strain>
    </source>
</reference>
<dbReference type="PROSITE" id="PS00588">
    <property type="entry name" value="FLAGELLA_BB_ROD"/>
    <property type="match status" value="1"/>
</dbReference>
<evidence type="ECO:0000259" key="7">
    <source>
        <dbReference type="Pfam" id="PF06429"/>
    </source>
</evidence>
<dbReference type="InterPro" id="IPR053967">
    <property type="entry name" value="LlgE_F_G-like_D1"/>
</dbReference>
<name>A0A0K2SP46_LIMPI</name>
<dbReference type="OrthoDB" id="9804559at2"/>
<keyword evidence="10" id="KW-1185">Reference proteome</keyword>
<accession>A0A0K2SP46</accession>
<keyword evidence="9" id="KW-0969">Cilium</keyword>
<dbReference type="STRING" id="1555112.LIP_3079"/>
<sequence>MLRSLWTAASGMSGQQFNIDTISNNLANVNTSGYKKNRVDFEDLLYQTVRFAGTPVTAGAQIPVGIEVGHGVRPVATQKIFTPGSFKQTDNPLDLAIEGDGFFQILLPDGTIAYTRDGAFKRDGQGRVVTSDGFALEPEIIIPEDAVEVTVGSDGTVSVLLPGDNATQAVGQIDLVRFVNPAGLSSMGRNLFQETQASGFPMVGTPGLDGFGGLAQGWLEMSNVQVVEEMVNLIIAQRAYETNSRAIQASDEMLQTANNLRR</sequence>
<dbReference type="SUPFAM" id="SSF117143">
    <property type="entry name" value="Flagellar hook protein flgE"/>
    <property type="match status" value="1"/>
</dbReference>
<dbReference type="EMBL" id="AP014924">
    <property type="protein sequence ID" value="BAS28908.1"/>
    <property type="molecule type" value="Genomic_DNA"/>
</dbReference>
<evidence type="ECO:0000259" key="6">
    <source>
        <dbReference type="Pfam" id="PF00460"/>
    </source>
</evidence>
<dbReference type="InterPro" id="IPR019776">
    <property type="entry name" value="Flagellar_basal_body_rod_CS"/>
</dbReference>
<dbReference type="InterPro" id="IPR037925">
    <property type="entry name" value="FlgE/F/G-like"/>
</dbReference>
<dbReference type="RefSeq" id="WP_068139942.1">
    <property type="nucleotide sequence ID" value="NZ_AP014924.1"/>
</dbReference>
<dbReference type="PANTHER" id="PTHR30435">
    <property type="entry name" value="FLAGELLAR PROTEIN"/>
    <property type="match status" value="1"/>
</dbReference>
<evidence type="ECO:0000256" key="2">
    <source>
        <dbReference type="ARBA" id="ARBA00017948"/>
    </source>
</evidence>
<dbReference type="PANTHER" id="PTHR30435:SF19">
    <property type="entry name" value="FLAGELLAR BASAL-BODY ROD PROTEIN FLGG"/>
    <property type="match status" value="1"/>
</dbReference>
<dbReference type="GO" id="GO:0009426">
    <property type="term" value="C:bacterial-type flagellum basal body, distal rod"/>
    <property type="evidence" value="ECO:0007669"/>
    <property type="project" value="UniProtKB-UniRule"/>
</dbReference>
<keyword evidence="5" id="KW-0975">Bacterial flagellum</keyword>
<gene>
    <name evidence="9" type="ORF">LIP_3079</name>
</gene>
<dbReference type="Proteomes" id="UP000065807">
    <property type="component" value="Chromosome"/>
</dbReference>
<dbReference type="InterPro" id="IPR020013">
    <property type="entry name" value="Flagellar_FlgE/F/G"/>
</dbReference>
<proteinExistence type="inferred from homology"/>
<dbReference type="AlphaFoldDB" id="A0A0K2SP46"/>
<dbReference type="Pfam" id="PF00460">
    <property type="entry name" value="Flg_bb_rod"/>
    <property type="match status" value="1"/>
</dbReference>
<evidence type="ECO:0000259" key="8">
    <source>
        <dbReference type="Pfam" id="PF22692"/>
    </source>
</evidence>
<dbReference type="Pfam" id="PF22692">
    <property type="entry name" value="LlgE_F_G_D1"/>
    <property type="match status" value="1"/>
</dbReference>
<dbReference type="NCBIfam" id="TIGR02488">
    <property type="entry name" value="flgG_G_neg"/>
    <property type="match status" value="1"/>
</dbReference>
<comment type="subcellular location">
    <subcellularLocation>
        <location evidence="5">Bacterial flagellum basal body</location>
    </subcellularLocation>
</comment>
<protein>
    <recommendedName>
        <fullName evidence="2 4">Flagellar basal-body rod protein FlgG</fullName>
    </recommendedName>
</protein>
<dbReference type="InterPro" id="IPR012834">
    <property type="entry name" value="FlgG_G_neg"/>
</dbReference>
<organism evidence="9 10">
    <name type="scientific">Limnochorda pilosa</name>
    <dbReference type="NCBI Taxonomy" id="1555112"/>
    <lineage>
        <taxon>Bacteria</taxon>
        <taxon>Bacillati</taxon>
        <taxon>Bacillota</taxon>
        <taxon>Limnochordia</taxon>
        <taxon>Limnochordales</taxon>
        <taxon>Limnochordaceae</taxon>
        <taxon>Limnochorda</taxon>
    </lineage>
</organism>
<evidence type="ECO:0000256" key="5">
    <source>
        <dbReference type="RuleBase" id="RU362116"/>
    </source>
</evidence>
<dbReference type="Pfam" id="PF06429">
    <property type="entry name" value="Flg_bbr_C"/>
    <property type="match status" value="1"/>
</dbReference>
<dbReference type="InterPro" id="IPR010930">
    <property type="entry name" value="Flg_bb/hook_C_dom"/>
</dbReference>
<evidence type="ECO:0000256" key="4">
    <source>
        <dbReference type="NCBIfam" id="TIGR02488"/>
    </source>
</evidence>
<evidence type="ECO:0000313" key="10">
    <source>
        <dbReference type="Proteomes" id="UP000065807"/>
    </source>
</evidence>
<dbReference type="KEGG" id="lpil:LIP_3079"/>
<evidence type="ECO:0000256" key="3">
    <source>
        <dbReference type="ARBA" id="ARBA00025933"/>
    </source>
</evidence>
<dbReference type="NCBIfam" id="TIGR03506">
    <property type="entry name" value="FlgEFG_subfam"/>
    <property type="match status" value="2"/>
</dbReference>
<dbReference type="GO" id="GO:0071978">
    <property type="term" value="P:bacterial-type flagellum-dependent swarming motility"/>
    <property type="evidence" value="ECO:0007669"/>
    <property type="project" value="TreeGrafter"/>
</dbReference>
<reference evidence="10" key="2">
    <citation type="journal article" date="2016" name="Int. J. Syst. Evol. Microbiol.">
        <title>Complete genome sequence and cell structure of Limnochorda pilosa, a Gram-negative spore-former within the phylum Firmicutes.</title>
        <authorList>
            <person name="Watanabe M."/>
            <person name="Kojima H."/>
            <person name="Fukui M."/>
        </authorList>
    </citation>
    <scope>NUCLEOTIDE SEQUENCE [LARGE SCALE GENOMIC DNA]</scope>
    <source>
        <strain evidence="10">HC45</strain>
    </source>
</reference>
<keyword evidence="9" id="KW-0282">Flagellum</keyword>
<dbReference type="PATRIC" id="fig|1555112.3.peg.3126"/>
<feature type="domain" description="Flagellar hook protein FlgE/F/G-like D1" evidence="8">
    <location>
        <begin position="96"/>
        <end position="159"/>
    </location>
</feature>
<dbReference type="InterPro" id="IPR001444">
    <property type="entry name" value="Flag_bb_rod_N"/>
</dbReference>
<evidence type="ECO:0000313" key="9">
    <source>
        <dbReference type="EMBL" id="BAS28908.1"/>
    </source>
</evidence>